<name>A0A0J0XGX9_9TREE</name>
<evidence type="ECO:0000313" key="3">
    <source>
        <dbReference type="Proteomes" id="UP000053611"/>
    </source>
</evidence>
<protein>
    <submittedName>
        <fullName evidence="2">Uncharacterized protein</fullName>
    </submittedName>
</protein>
<feature type="region of interest" description="Disordered" evidence="1">
    <location>
        <begin position="1"/>
        <end position="62"/>
    </location>
</feature>
<dbReference type="AlphaFoldDB" id="A0A0J0XGX9"/>
<accession>A0A0J0XGX9</accession>
<sequence length="154" mass="17199">MAGHTRNQASASRPSNPRIHAPSKPFLRPAQIDSPPQSAPHAQFSRAGAPGRAYDASSPDDRYSEIFGQISKEEKFRIMHNLPVHPKAQARARRLTRNVRKCRAGNGDVKSRDQRAGYARGAAGRRSRDGVRRAPPSPDVAPRIVRRPHRFWAR</sequence>
<dbReference type="Proteomes" id="UP000053611">
    <property type="component" value="Unassembled WGS sequence"/>
</dbReference>
<evidence type="ECO:0000256" key="1">
    <source>
        <dbReference type="SAM" id="MobiDB-lite"/>
    </source>
</evidence>
<gene>
    <name evidence="2" type="ORF">CC85DRAFT_156663</name>
</gene>
<organism evidence="2 3">
    <name type="scientific">Cutaneotrichosporon oleaginosum</name>
    <dbReference type="NCBI Taxonomy" id="879819"/>
    <lineage>
        <taxon>Eukaryota</taxon>
        <taxon>Fungi</taxon>
        <taxon>Dikarya</taxon>
        <taxon>Basidiomycota</taxon>
        <taxon>Agaricomycotina</taxon>
        <taxon>Tremellomycetes</taxon>
        <taxon>Trichosporonales</taxon>
        <taxon>Trichosporonaceae</taxon>
        <taxon>Cutaneotrichosporon</taxon>
    </lineage>
</organism>
<dbReference type="GeneID" id="28980224"/>
<dbReference type="EMBL" id="KQ087236">
    <property type="protein sequence ID" value="KLT40326.1"/>
    <property type="molecule type" value="Genomic_DNA"/>
</dbReference>
<proteinExistence type="predicted"/>
<keyword evidence="3" id="KW-1185">Reference proteome</keyword>
<evidence type="ECO:0000313" key="2">
    <source>
        <dbReference type="EMBL" id="KLT40326.1"/>
    </source>
</evidence>
<reference evidence="2 3" key="1">
    <citation type="submission" date="2015-03" db="EMBL/GenBank/DDBJ databases">
        <title>Genomics and transcriptomics of the oil-accumulating basidiomycete yeast T. oleaginosus allow insights into substrate utilization and the diverse evolutionary trajectories of mating systems in fungi.</title>
        <authorList>
            <consortium name="DOE Joint Genome Institute"/>
            <person name="Kourist R."/>
            <person name="Kracht O."/>
            <person name="Bracharz F."/>
            <person name="Lipzen A."/>
            <person name="Nolan M."/>
            <person name="Ohm R."/>
            <person name="Grigoriev I."/>
            <person name="Sun S."/>
            <person name="Heitman J."/>
            <person name="Bruck T."/>
            <person name="Nowrousian M."/>
        </authorList>
    </citation>
    <scope>NUCLEOTIDE SEQUENCE [LARGE SCALE GENOMIC DNA]</scope>
    <source>
        <strain evidence="2 3">IBC0246</strain>
    </source>
</reference>
<feature type="region of interest" description="Disordered" evidence="1">
    <location>
        <begin position="105"/>
        <end position="142"/>
    </location>
</feature>
<dbReference type="RefSeq" id="XP_018276817.1">
    <property type="nucleotide sequence ID" value="XM_018419621.1"/>
</dbReference>
<feature type="compositionally biased region" description="Polar residues" evidence="1">
    <location>
        <begin position="1"/>
        <end position="15"/>
    </location>
</feature>